<dbReference type="PANTHER" id="PTHR35040:SF9">
    <property type="entry name" value="4-LIKE CELL SURFACE PROTEIN, PUTATIVE (AFU_ORTHOLOGUE AFUA_4G14080)-RELATED"/>
    <property type="match status" value="1"/>
</dbReference>
<organism evidence="2 3">
    <name type="scientific">Roridomyces roridus</name>
    <dbReference type="NCBI Taxonomy" id="1738132"/>
    <lineage>
        <taxon>Eukaryota</taxon>
        <taxon>Fungi</taxon>
        <taxon>Dikarya</taxon>
        <taxon>Basidiomycota</taxon>
        <taxon>Agaricomycotina</taxon>
        <taxon>Agaricomycetes</taxon>
        <taxon>Agaricomycetidae</taxon>
        <taxon>Agaricales</taxon>
        <taxon>Marasmiineae</taxon>
        <taxon>Mycenaceae</taxon>
        <taxon>Roridomyces</taxon>
    </lineage>
</organism>
<evidence type="ECO:0000313" key="2">
    <source>
        <dbReference type="EMBL" id="KAJ7627130.1"/>
    </source>
</evidence>
<dbReference type="InterPro" id="IPR021986">
    <property type="entry name" value="Spherulin4"/>
</dbReference>
<reference evidence="2" key="1">
    <citation type="submission" date="2023-03" db="EMBL/GenBank/DDBJ databases">
        <title>Massive genome expansion in bonnet fungi (Mycena s.s.) driven by repeated elements and novel gene families across ecological guilds.</title>
        <authorList>
            <consortium name="Lawrence Berkeley National Laboratory"/>
            <person name="Harder C.B."/>
            <person name="Miyauchi S."/>
            <person name="Viragh M."/>
            <person name="Kuo A."/>
            <person name="Thoen E."/>
            <person name="Andreopoulos B."/>
            <person name="Lu D."/>
            <person name="Skrede I."/>
            <person name="Drula E."/>
            <person name="Henrissat B."/>
            <person name="Morin E."/>
            <person name="Kohler A."/>
            <person name="Barry K."/>
            <person name="LaButti K."/>
            <person name="Morin E."/>
            <person name="Salamov A."/>
            <person name="Lipzen A."/>
            <person name="Mereny Z."/>
            <person name="Hegedus B."/>
            <person name="Baldrian P."/>
            <person name="Stursova M."/>
            <person name="Weitz H."/>
            <person name="Taylor A."/>
            <person name="Grigoriev I.V."/>
            <person name="Nagy L.G."/>
            <person name="Martin F."/>
            <person name="Kauserud H."/>
        </authorList>
    </citation>
    <scope>NUCLEOTIDE SEQUENCE</scope>
    <source>
        <strain evidence="2">9284</strain>
    </source>
</reference>
<dbReference type="Pfam" id="PF12138">
    <property type="entry name" value="Spherulin4"/>
    <property type="match status" value="1"/>
</dbReference>
<feature type="signal peptide" evidence="1">
    <location>
        <begin position="1"/>
        <end position="18"/>
    </location>
</feature>
<dbReference type="EMBL" id="JARKIF010000011">
    <property type="protein sequence ID" value="KAJ7627130.1"/>
    <property type="molecule type" value="Genomic_DNA"/>
</dbReference>
<feature type="chain" id="PRO_5041960625" evidence="1">
    <location>
        <begin position="19"/>
        <end position="256"/>
    </location>
</feature>
<dbReference type="Proteomes" id="UP001221142">
    <property type="component" value="Unassembled WGS sequence"/>
</dbReference>
<keyword evidence="1" id="KW-0732">Signal</keyword>
<accession>A0AAD7BPW8</accession>
<gene>
    <name evidence="2" type="ORF">FB45DRAFT_58214</name>
</gene>
<name>A0AAD7BPW8_9AGAR</name>
<comment type="caution">
    <text evidence="2">The sequence shown here is derived from an EMBL/GenBank/DDBJ whole genome shotgun (WGS) entry which is preliminary data.</text>
</comment>
<dbReference type="PANTHER" id="PTHR35040">
    <property type="match status" value="1"/>
</dbReference>
<sequence length="256" mass="27220">MLFSALSSILLLVTAVYAKTGVIVPLYSYPSTTSTWGPLTTAMTNNPNTQFYIIVNPASGPGSANSQPDTSYQAAITTLRSHFNAILLGYVYTSYGARAVADVQTDIKTYTGWSSAYGVQGIFFDETEAGLTAQYTAYTDAVRAATFTGISKGYIFLNPGTNIGNSDYYSIADQIVTFEDSYASYQSQAPLPVVKAAQQSVIIHSFTADSSLSTVVSALKSSGFGSVYITNLNIANTDVYAAFGSDFATFTTDVNA</sequence>
<evidence type="ECO:0000313" key="3">
    <source>
        <dbReference type="Proteomes" id="UP001221142"/>
    </source>
</evidence>
<dbReference type="AlphaFoldDB" id="A0AAD7BPW8"/>
<evidence type="ECO:0000256" key="1">
    <source>
        <dbReference type="SAM" id="SignalP"/>
    </source>
</evidence>
<protein>
    <submittedName>
        <fullName evidence="2">Spherulation-specific family 4</fullName>
    </submittedName>
</protein>
<keyword evidence="3" id="KW-1185">Reference proteome</keyword>
<proteinExistence type="predicted"/>